<dbReference type="PANTHER" id="PTHR43033">
    <property type="entry name" value="TRNA(ILE)-LYSIDINE SYNTHASE-RELATED"/>
    <property type="match status" value="1"/>
</dbReference>
<comment type="function">
    <text evidence="8">Ligates lysine onto the cytidine present at position 34 of the AUA codon-specific tRNA(Ile) that contains the anticodon CAU, in an ATP-dependent manner. Cytidine is converted to lysidine, thus changing the amino acid specificity of the tRNA from methionine to isoleucine.</text>
</comment>
<dbReference type="InterPro" id="IPR011063">
    <property type="entry name" value="TilS/TtcA_N"/>
</dbReference>
<keyword evidence="11" id="KW-1185">Reference proteome</keyword>
<evidence type="ECO:0000256" key="6">
    <source>
        <dbReference type="ARBA" id="ARBA00022840"/>
    </source>
</evidence>
<comment type="similarity">
    <text evidence="8">Belongs to the tRNA(Ile)-lysidine synthase family.</text>
</comment>
<dbReference type="Pfam" id="PF11734">
    <property type="entry name" value="TilS_C"/>
    <property type="match status" value="1"/>
</dbReference>
<gene>
    <name evidence="8" type="primary">tilS</name>
    <name evidence="10" type="ORF">C8P68_11151</name>
</gene>
<dbReference type="Proteomes" id="UP000244168">
    <property type="component" value="Unassembled WGS sequence"/>
</dbReference>
<dbReference type="SUPFAM" id="SSF52402">
    <property type="entry name" value="Adenine nucleotide alpha hydrolases-like"/>
    <property type="match status" value="1"/>
</dbReference>
<dbReference type="InterPro" id="IPR012796">
    <property type="entry name" value="Lysidine-tRNA-synth_C"/>
</dbReference>
<comment type="subcellular location">
    <subcellularLocation>
        <location evidence="1 8">Cytoplasm</location>
    </subcellularLocation>
</comment>
<evidence type="ECO:0000256" key="5">
    <source>
        <dbReference type="ARBA" id="ARBA00022741"/>
    </source>
</evidence>
<reference evidence="10 11" key="1">
    <citation type="submission" date="2018-04" db="EMBL/GenBank/DDBJ databases">
        <title>Genomic Encyclopedia of Archaeal and Bacterial Type Strains, Phase II (KMG-II): from individual species to whole genera.</title>
        <authorList>
            <person name="Goeker M."/>
        </authorList>
    </citation>
    <scope>NUCLEOTIDE SEQUENCE [LARGE SCALE GENOMIC DNA]</scope>
    <source>
        <strain evidence="10 11">DSM 26809</strain>
    </source>
</reference>
<dbReference type="EMBL" id="QAOQ01000011">
    <property type="protein sequence ID" value="PTQ92674.1"/>
    <property type="molecule type" value="Genomic_DNA"/>
</dbReference>
<dbReference type="GO" id="GO:0032267">
    <property type="term" value="F:tRNA(Ile)-lysidine synthase activity"/>
    <property type="evidence" value="ECO:0007669"/>
    <property type="project" value="UniProtKB-EC"/>
</dbReference>
<dbReference type="InterPro" id="IPR014729">
    <property type="entry name" value="Rossmann-like_a/b/a_fold"/>
</dbReference>
<dbReference type="SUPFAM" id="SSF56037">
    <property type="entry name" value="PheT/TilS domain"/>
    <property type="match status" value="1"/>
</dbReference>
<evidence type="ECO:0000256" key="2">
    <source>
        <dbReference type="ARBA" id="ARBA00022490"/>
    </source>
</evidence>
<dbReference type="Gene3D" id="3.40.50.620">
    <property type="entry name" value="HUPs"/>
    <property type="match status" value="1"/>
</dbReference>
<keyword evidence="5 8" id="KW-0547">Nucleotide-binding</keyword>
<dbReference type="InterPro" id="IPR012094">
    <property type="entry name" value="tRNA_Ile_lys_synt"/>
</dbReference>
<accession>A0A2T5J4X9</accession>
<comment type="catalytic activity">
    <reaction evidence="7 8">
        <text>cytidine(34) in tRNA(Ile2) + L-lysine + ATP = lysidine(34) in tRNA(Ile2) + AMP + diphosphate + H(+)</text>
        <dbReference type="Rhea" id="RHEA:43744"/>
        <dbReference type="Rhea" id="RHEA-COMP:10625"/>
        <dbReference type="Rhea" id="RHEA-COMP:10670"/>
        <dbReference type="ChEBI" id="CHEBI:15378"/>
        <dbReference type="ChEBI" id="CHEBI:30616"/>
        <dbReference type="ChEBI" id="CHEBI:32551"/>
        <dbReference type="ChEBI" id="CHEBI:33019"/>
        <dbReference type="ChEBI" id="CHEBI:82748"/>
        <dbReference type="ChEBI" id="CHEBI:83665"/>
        <dbReference type="ChEBI" id="CHEBI:456215"/>
        <dbReference type="EC" id="6.3.4.19"/>
    </reaction>
</comment>
<dbReference type="RefSeq" id="WP_107831523.1">
    <property type="nucleotide sequence ID" value="NZ_CP160205.1"/>
</dbReference>
<dbReference type="CDD" id="cd01992">
    <property type="entry name" value="TilS_N"/>
    <property type="match status" value="1"/>
</dbReference>
<dbReference type="Pfam" id="PF01171">
    <property type="entry name" value="ATP_bind_3"/>
    <property type="match status" value="1"/>
</dbReference>
<name>A0A2T5J4X9_9SPHI</name>
<keyword evidence="3 8" id="KW-0436">Ligase</keyword>
<dbReference type="HAMAP" id="MF_01161">
    <property type="entry name" value="tRNA_Ile_lys_synt"/>
    <property type="match status" value="1"/>
</dbReference>
<evidence type="ECO:0000313" key="10">
    <source>
        <dbReference type="EMBL" id="PTQ92674.1"/>
    </source>
</evidence>
<dbReference type="SMART" id="SM00977">
    <property type="entry name" value="TilS_C"/>
    <property type="match status" value="1"/>
</dbReference>
<keyword evidence="6 8" id="KW-0067">ATP-binding</keyword>
<evidence type="ECO:0000256" key="7">
    <source>
        <dbReference type="ARBA" id="ARBA00048539"/>
    </source>
</evidence>
<keyword evidence="2 8" id="KW-0963">Cytoplasm</keyword>
<protein>
    <recommendedName>
        <fullName evidence="8">tRNA(Ile)-lysidine synthase</fullName>
        <ecNumber evidence="8">6.3.4.19</ecNumber>
    </recommendedName>
    <alternativeName>
        <fullName evidence="8">tRNA(Ile)-2-lysyl-cytidine synthase</fullName>
    </alternativeName>
    <alternativeName>
        <fullName evidence="8">tRNA(Ile)-lysidine synthetase</fullName>
    </alternativeName>
</protein>
<dbReference type="AlphaFoldDB" id="A0A2T5J4X9"/>
<evidence type="ECO:0000256" key="8">
    <source>
        <dbReference type="HAMAP-Rule" id="MF_01161"/>
    </source>
</evidence>
<dbReference type="GO" id="GO:0005737">
    <property type="term" value="C:cytoplasm"/>
    <property type="evidence" value="ECO:0007669"/>
    <property type="project" value="UniProtKB-SubCell"/>
</dbReference>
<comment type="caution">
    <text evidence="10">The sequence shown here is derived from an EMBL/GenBank/DDBJ whole genome shotgun (WGS) entry which is preliminary data.</text>
</comment>
<dbReference type="GO" id="GO:0006400">
    <property type="term" value="P:tRNA modification"/>
    <property type="evidence" value="ECO:0007669"/>
    <property type="project" value="UniProtKB-UniRule"/>
</dbReference>
<organism evidence="10 11">
    <name type="scientific">Mucilaginibacter yixingensis</name>
    <dbReference type="NCBI Taxonomy" id="1295612"/>
    <lineage>
        <taxon>Bacteria</taxon>
        <taxon>Pseudomonadati</taxon>
        <taxon>Bacteroidota</taxon>
        <taxon>Sphingobacteriia</taxon>
        <taxon>Sphingobacteriales</taxon>
        <taxon>Sphingobacteriaceae</taxon>
        <taxon>Mucilaginibacter</taxon>
    </lineage>
</organism>
<evidence type="ECO:0000256" key="1">
    <source>
        <dbReference type="ARBA" id="ARBA00004496"/>
    </source>
</evidence>
<dbReference type="EC" id="6.3.4.19" evidence="8"/>
<proteinExistence type="inferred from homology"/>
<dbReference type="GO" id="GO:0005524">
    <property type="term" value="F:ATP binding"/>
    <property type="evidence" value="ECO:0007669"/>
    <property type="project" value="UniProtKB-UniRule"/>
</dbReference>
<dbReference type="PANTHER" id="PTHR43033:SF1">
    <property type="entry name" value="TRNA(ILE)-LYSIDINE SYNTHASE-RELATED"/>
    <property type="match status" value="1"/>
</dbReference>
<evidence type="ECO:0000259" key="9">
    <source>
        <dbReference type="SMART" id="SM00977"/>
    </source>
</evidence>
<evidence type="ECO:0000256" key="4">
    <source>
        <dbReference type="ARBA" id="ARBA00022694"/>
    </source>
</evidence>
<evidence type="ECO:0000256" key="3">
    <source>
        <dbReference type="ARBA" id="ARBA00022598"/>
    </source>
</evidence>
<feature type="domain" description="Lysidine-tRNA(Ile) synthetase C-terminal" evidence="9">
    <location>
        <begin position="365"/>
        <end position="438"/>
    </location>
</feature>
<comment type="domain">
    <text evidence="8">The N-terminal region contains the highly conserved SGGXDS motif, predicted to be a P-loop motif involved in ATP binding.</text>
</comment>
<dbReference type="NCBIfam" id="TIGR02432">
    <property type="entry name" value="lysidine_TilS_N"/>
    <property type="match status" value="1"/>
</dbReference>
<dbReference type="OrthoDB" id="9807403at2"/>
<dbReference type="NCBIfam" id="TIGR02433">
    <property type="entry name" value="lysidine_TilS_C"/>
    <property type="match status" value="1"/>
</dbReference>
<keyword evidence="4 8" id="KW-0819">tRNA processing</keyword>
<sequence length="444" mass="50774">MLPVQRFNSFINQHQLFTKQDVVLATVSGGMDSVLMVRMLAAAGYRFAMAHCNFGLRGAEADADEQFCRQLANDLDASFHNIRFDTAVYAATNKISIQMAARQLRYEWFETLRSQHHYAAIALAHHQNDTIETILLNLTRGTGIAGLHGILPKNGHLVRPLLFLQREEIEQIIRQENICYREDSSNASTKYARNKIRHEVIPKLKELNPSLEQTFDRNLQHFKELEQLLELELDRQRAHFIYEGDDIYIPLHALRQMQPARLLLGQLLKPFGFNDSETDDLLSAIDKHPGRQFISSTHQMVLDREQVIISSLKTGVLTPVSIGPNQNQVIYGDYRLSILRDDTPLIIKDNPSAASVDAALIVYPLTIRAWQQGDTFYPLGMKGKQKLSDFFIQQKVPVHKKQDIPLIINGNGDVIWIGGYRLNDRYKVSPKTEKVIIFELYKQT</sequence>
<dbReference type="InterPro" id="IPR012795">
    <property type="entry name" value="tRNA_Ile_lys_synt_N"/>
</dbReference>
<feature type="binding site" evidence="8">
    <location>
        <begin position="28"/>
        <end position="33"/>
    </location>
    <ligand>
        <name>ATP</name>
        <dbReference type="ChEBI" id="CHEBI:30616"/>
    </ligand>
</feature>
<evidence type="ECO:0000313" key="11">
    <source>
        <dbReference type="Proteomes" id="UP000244168"/>
    </source>
</evidence>